<name>A0A5J6JJB3_STRVI</name>
<evidence type="ECO:0000313" key="1">
    <source>
        <dbReference type="EMBL" id="QEV47618.1"/>
    </source>
</evidence>
<sequence length="142" mass="15683">MECGCERTAEHLSQVLQSVADGQPDIVRALDNHAFIQSNLMEPAPAVAAVAMAMFVDGSSGGSLSDAVWILWCIAECEGDVDPDEPTLFSESVVQIQQGIWSLYGELMRSQDELIVDRLLDILRVVEPHPERLRSYRELLGL</sequence>
<protein>
    <submittedName>
        <fullName evidence="1">Uncharacterized protein</fullName>
    </submittedName>
</protein>
<accession>A0A5J6JJB3</accession>
<dbReference type="KEGG" id="svn:CP980_23380"/>
<evidence type="ECO:0000313" key="2">
    <source>
        <dbReference type="Proteomes" id="UP000325563"/>
    </source>
</evidence>
<keyword evidence="2" id="KW-1185">Reference proteome</keyword>
<dbReference type="EMBL" id="CP023692">
    <property type="protein sequence ID" value="QEV47618.1"/>
    <property type="molecule type" value="Genomic_DNA"/>
</dbReference>
<proteinExistence type="predicted"/>
<organism evidence="1 2">
    <name type="scientific">Streptomyces vinaceus</name>
    <dbReference type="NCBI Taxonomy" id="1960"/>
    <lineage>
        <taxon>Bacteria</taxon>
        <taxon>Bacillati</taxon>
        <taxon>Actinomycetota</taxon>
        <taxon>Actinomycetes</taxon>
        <taxon>Kitasatosporales</taxon>
        <taxon>Streptomycetaceae</taxon>
        <taxon>Streptomyces</taxon>
    </lineage>
</organism>
<dbReference type="Proteomes" id="UP000325563">
    <property type="component" value="Chromosome"/>
</dbReference>
<reference evidence="1 2" key="1">
    <citation type="submission" date="2017-09" db="EMBL/GenBank/DDBJ databases">
        <authorList>
            <person name="Lee N."/>
            <person name="Cho B.-K."/>
        </authorList>
    </citation>
    <scope>NUCLEOTIDE SEQUENCE [LARGE SCALE GENOMIC DNA]</scope>
    <source>
        <strain evidence="1 2">ATCC 27476</strain>
    </source>
</reference>
<gene>
    <name evidence="1" type="ORF">CP980_23380</name>
</gene>
<dbReference type="AlphaFoldDB" id="A0A5J6JJB3"/>